<sequence length="61" mass="6596">MNAKTDGLPRRSTAHGFAIFDMEAVSCLSFPFFTSTEVSGELKKSTISDNGSLRAFDDFGS</sequence>
<reference evidence="2" key="1">
    <citation type="submission" date="2022-11" db="UniProtKB">
        <authorList>
            <consortium name="WormBaseParasite"/>
        </authorList>
    </citation>
    <scope>IDENTIFICATION</scope>
</reference>
<dbReference type="AlphaFoldDB" id="A0A915KD96"/>
<protein>
    <submittedName>
        <fullName evidence="2">Uncharacterized protein</fullName>
    </submittedName>
</protein>
<dbReference type="Proteomes" id="UP000887565">
    <property type="component" value="Unplaced"/>
</dbReference>
<keyword evidence="1" id="KW-1185">Reference proteome</keyword>
<name>A0A915KD96_ROMCU</name>
<evidence type="ECO:0000313" key="1">
    <source>
        <dbReference type="Proteomes" id="UP000887565"/>
    </source>
</evidence>
<proteinExistence type="predicted"/>
<dbReference type="WBParaSite" id="nRc.2.0.1.t36345-RA">
    <property type="protein sequence ID" value="nRc.2.0.1.t36345-RA"/>
    <property type="gene ID" value="nRc.2.0.1.g36345"/>
</dbReference>
<organism evidence="1 2">
    <name type="scientific">Romanomermis culicivorax</name>
    <name type="common">Nematode worm</name>
    <dbReference type="NCBI Taxonomy" id="13658"/>
    <lineage>
        <taxon>Eukaryota</taxon>
        <taxon>Metazoa</taxon>
        <taxon>Ecdysozoa</taxon>
        <taxon>Nematoda</taxon>
        <taxon>Enoplea</taxon>
        <taxon>Dorylaimia</taxon>
        <taxon>Mermithida</taxon>
        <taxon>Mermithoidea</taxon>
        <taxon>Mermithidae</taxon>
        <taxon>Romanomermis</taxon>
    </lineage>
</organism>
<accession>A0A915KD96</accession>
<evidence type="ECO:0000313" key="2">
    <source>
        <dbReference type="WBParaSite" id="nRc.2.0.1.t36345-RA"/>
    </source>
</evidence>